<dbReference type="EMBL" id="JACVVK020000673">
    <property type="protein sequence ID" value="KAK7457296.1"/>
    <property type="molecule type" value="Genomic_DNA"/>
</dbReference>
<dbReference type="GO" id="GO:0005634">
    <property type="term" value="C:nucleus"/>
    <property type="evidence" value="ECO:0007669"/>
    <property type="project" value="UniProtKB-SubCell"/>
</dbReference>
<gene>
    <name evidence="9" type="ORF">BaRGS_00039238</name>
</gene>
<dbReference type="PANTHER" id="PTHR22930:SF269">
    <property type="entry name" value="NUCLEASE HARBI1-LIKE PROTEIN"/>
    <property type="match status" value="1"/>
</dbReference>
<dbReference type="InterPro" id="IPR045249">
    <property type="entry name" value="HARBI1-like"/>
</dbReference>
<evidence type="ECO:0000313" key="9">
    <source>
        <dbReference type="EMBL" id="KAK7457296.1"/>
    </source>
</evidence>
<proteinExistence type="inferred from homology"/>
<evidence type="ECO:0000259" key="8">
    <source>
        <dbReference type="Pfam" id="PF13359"/>
    </source>
</evidence>
<protein>
    <recommendedName>
        <fullName evidence="8">DDE Tnp4 domain-containing protein</fullName>
    </recommendedName>
</protein>
<dbReference type="PANTHER" id="PTHR22930">
    <property type="match status" value="1"/>
</dbReference>
<dbReference type="Proteomes" id="UP001519460">
    <property type="component" value="Unassembled WGS sequence"/>
</dbReference>
<dbReference type="GO" id="GO:0004518">
    <property type="term" value="F:nuclease activity"/>
    <property type="evidence" value="ECO:0007669"/>
    <property type="project" value="UniProtKB-KW"/>
</dbReference>
<feature type="domain" description="DDE Tnp4" evidence="8">
    <location>
        <begin position="181"/>
        <end position="358"/>
    </location>
</feature>
<comment type="subcellular location">
    <subcellularLocation>
        <location evidence="2">Nucleus</location>
    </subcellularLocation>
</comment>
<keyword evidence="4" id="KW-0540">Nuclease</keyword>
<name>A0ABD0J487_9CAEN</name>
<evidence type="ECO:0000256" key="3">
    <source>
        <dbReference type="ARBA" id="ARBA00006958"/>
    </source>
</evidence>
<comment type="cofactor">
    <cofactor evidence="1">
        <name>a divalent metal cation</name>
        <dbReference type="ChEBI" id="CHEBI:60240"/>
    </cofactor>
</comment>
<reference evidence="9 10" key="1">
    <citation type="journal article" date="2023" name="Sci. Data">
        <title>Genome assembly of the Korean intertidal mud-creeper Batillaria attramentaria.</title>
        <authorList>
            <person name="Patra A.K."/>
            <person name="Ho P.T."/>
            <person name="Jun S."/>
            <person name="Lee S.J."/>
            <person name="Kim Y."/>
            <person name="Won Y.J."/>
        </authorList>
    </citation>
    <scope>NUCLEOTIDE SEQUENCE [LARGE SCALE GENOMIC DNA]</scope>
    <source>
        <strain evidence="9">Wonlab-2016</strain>
    </source>
</reference>
<accession>A0ABD0J487</accession>
<evidence type="ECO:0000256" key="2">
    <source>
        <dbReference type="ARBA" id="ARBA00004123"/>
    </source>
</evidence>
<evidence type="ECO:0000256" key="4">
    <source>
        <dbReference type="ARBA" id="ARBA00022722"/>
    </source>
</evidence>
<keyword evidence="6" id="KW-0378">Hydrolase</keyword>
<evidence type="ECO:0000256" key="7">
    <source>
        <dbReference type="ARBA" id="ARBA00023242"/>
    </source>
</evidence>
<comment type="caution">
    <text evidence="9">The sequence shown here is derived from an EMBL/GenBank/DDBJ whole genome shotgun (WGS) entry which is preliminary data.</text>
</comment>
<evidence type="ECO:0000256" key="5">
    <source>
        <dbReference type="ARBA" id="ARBA00022723"/>
    </source>
</evidence>
<dbReference type="GO" id="GO:0046872">
    <property type="term" value="F:metal ion binding"/>
    <property type="evidence" value="ECO:0007669"/>
    <property type="project" value="UniProtKB-KW"/>
</dbReference>
<dbReference type="GO" id="GO:0016787">
    <property type="term" value="F:hydrolase activity"/>
    <property type="evidence" value="ECO:0007669"/>
    <property type="project" value="UniProtKB-KW"/>
</dbReference>
<comment type="similarity">
    <text evidence="3">Belongs to the HARBI1 family.</text>
</comment>
<keyword evidence="7" id="KW-0539">Nucleus</keyword>
<evidence type="ECO:0000256" key="6">
    <source>
        <dbReference type="ARBA" id="ARBA00022801"/>
    </source>
</evidence>
<dbReference type="InterPro" id="IPR027806">
    <property type="entry name" value="HARBI1_dom"/>
</dbReference>
<organism evidence="9 10">
    <name type="scientific">Batillaria attramentaria</name>
    <dbReference type="NCBI Taxonomy" id="370345"/>
    <lineage>
        <taxon>Eukaryota</taxon>
        <taxon>Metazoa</taxon>
        <taxon>Spiralia</taxon>
        <taxon>Lophotrochozoa</taxon>
        <taxon>Mollusca</taxon>
        <taxon>Gastropoda</taxon>
        <taxon>Caenogastropoda</taxon>
        <taxon>Sorbeoconcha</taxon>
        <taxon>Cerithioidea</taxon>
        <taxon>Batillariidae</taxon>
        <taxon>Batillaria</taxon>
    </lineage>
</organism>
<dbReference type="Pfam" id="PF13359">
    <property type="entry name" value="DDE_Tnp_4"/>
    <property type="match status" value="1"/>
</dbReference>
<keyword evidence="10" id="KW-1185">Reference proteome</keyword>
<keyword evidence="5" id="KW-0479">Metal-binding</keyword>
<evidence type="ECO:0000256" key="1">
    <source>
        <dbReference type="ARBA" id="ARBA00001968"/>
    </source>
</evidence>
<evidence type="ECO:0000313" key="10">
    <source>
        <dbReference type="Proteomes" id="UP001519460"/>
    </source>
</evidence>
<sequence length="442" mass="50596">MASYDSSSEEEEENFAGMCAAAAVLAQQRQSTNRSTWVRPWLARRLLHGAYSQLLQEFFREDPRETKRFLRMSQENFRELLEMVGPVIKKQDTRMRKAIEPGERLAITLRYLASGDSFVSLSYAFRVANNTIREIVLETCTALFAVLKDEYLKVPSTPDEWERISNEFQTRWQFPNCVGALDGKHVEIVSPGRGSAYFNYQGYHSIVLMALVDAAYRIIWFDVGCNGRAGDAGIFRDSSLAEALEKDTLGLPPPRPLPGRTEPVPFFIVGDDAFGLKTYLMKPYPYRTTVRTTGRNDDPVEIERRQQRLFDYRLSRARRLSENVFGILAARFGVFRSAMRLSPENATTVTLACLALHNFLFTKRDVQFAAPSLPDREHPLTHELVDGEWRSNRETSFHDLTRQAGNRNTADARWVREEIKDYVNSAGAVPWQERIAFGRNLQ</sequence>
<dbReference type="AlphaFoldDB" id="A0ABD0J487"/>